<dbReference type="AlphaFoldDB" id="A0A133VN32"/>
<gene>
    <name evidence="2" type="ORF">AKJ56_02265</name>
</gene>
<sequence length="149" mass="16801">MPQKASSWYIAATHYLTTALIGGILSRIIMIGIFVLLPELHSAIESLALLVVSTFSVGLAVWYSSAKVLKKKYTVKEKDRIIKLSTIYFIVLGLLALILYIFKGAFSTSSEVEIITFIFRTINLIVLLVVFRWGSKKFIKVEVDKNREV</sequence>
<keyword evidence="1" id="KW-0812">Transmembrane</keyword>
<feature type="transmembrane region" description="Helical" evidence="1">
    <location>
        <begin position="84"/>
        <end position="102"/>
    </location>
</feature>
<feature type="transmembrane region" description="Helical" evidence="1">
    <location>
        <begin position="12"/>
        <end position="37"/>
    </location>
</feature>
<keyword evidence="3" id="KW-1185">Reference proteome</keyword>
<feature type="transmembrane region" description="Helical" evidence="1">
    <location>
        <begin position="43"/>
        <end position="63"/>
    </location>
</feature>
<dbReference type="EMBL" id="LHYJ01000047">
    <property type="protein sequence ID" value="KXB07827.1"/>
    <property type="molecule type" value="Genomic_DNA"/>
</dbReference>
<feature type="transmembrane region" description="Helical" evidence="1">
    <location>
        <begin position="114"/>
        <end position="131"/>
    </location>
</feature>
<organism evidence="2 3">
    <name type="scientific">candidate division MSBL1 archaeon SCGC-AAA382N08</name>
    <dbReference type="NCBI Taxonomy" id="1698285"/>
    <lineage>
        <taxon>Archaea</taxon>
        <taxon>Methanobacteriati</taxon>
        <taxon>Methanobacteriota</taxon>
        <taxon>candidate division MSBL1</taxon>
    </lineage>
</organism>
<dbReference type="Proteomes" id="UP000070175">
    <property type="component" value="Unassembled WGS sequence"/>
</dbReference>
<protein>
    <submittedName>
        <fullName evidence="2">Uncharacterized protein</fullName>
    </submittedName>
</protein>
<evidence type="ECO:0000256" key="1">
    <source>
        <dbReference type="SAM" id="Phobius"/>
    </source>
</evidence>
<keyword evidence="1" id="KW-0472">Membrane</keyword>
<name>A0A133VN32_9EURY</name>
<comment type="caution">
    <text evidence="2">The sequence shown here is derived from an EMBL/GenBank/DDBJ whole genome shotgun (WGS) entry which is preliminary data.</text>
</comment>
<proteinExistence type="predicted"/>
<accession>A0A133VN32</accession>
<keyword evidence="1" id="KW-1133">Transmembrane helix</keyword>
<evidence type="ECO:0000313" key="3">
    <source>
        <dbReference type="Proteomes" id="UP000070175"/>
    </source>
</evidence>
<reference evidence="2 3" key="1">
    <citation type="journal article" date="2016" name="Sci. Rep.">
        <title>Metabolic traits of an uncultured archaeal lineage -MSBL1- from brine pools of the Red Sea.</title>
        <authorList>
            <person name="Mwirichia R."/>
            <person name="Alam I."/>
            <person name="Rashid M."/>
            <person name="Vinu M."/>
            <person name="Ba-Alawi W."/>
            <person name="Anthony Kamau A."/>
            <person name="Kamanda Ngugi D."/>
            <person name="Goker M."/>
            <person name="Klenk H.P."/>
            <person name="Bajic V."/>
            <person name="Stingl U."/>
        </authorList>
    </citation>
    <scope>NUCLEOTIDE SEQUENCE [LARGE SCALE GENOMIC DNA]</scope>
    <source>
        <strain evidence="2">SCGC-AAA382N08</strain>
    </source>
</reference>
<evidence type="ECO:0000313" key="2">
    <source>
        <dbReference type="EMBL" id="KXB07827.1"/>
    </source>
</evidence>